<dbReference type="SUPFAM" id="SSF82671">
    <property type="entry name" value="SEA domain"/>
    <property type="match status" value="1"/>
</dbReference>
<dbReference type="GO" id="GO:0048821">
    <property type="term" value="P:erythrocyte development"/>
    <property type="evidence" value="ECO:0007669"/>
    <property type="project" value="Ensembl"/>
</dbReference>
<dbReference type="GO" id="GO:0007166">
    <property type="term" value="P:cell surface receptor signaling pathway"/>
    <property type="evidence" value="ECO:0007669"/>
    <property type="project" value="InterPro"/>
</dbReference>
<dbReference type="GO" id="GO:0031410">
    <property type="term" value="C:cytoplasmic vesicle"/>
    <property type="evidence" value="ECO:0007669"/>
    <property type="project" value="Ensembl"/>
</dbReference>
<feature type="domain" description="SEA" evidence="14">
    <location>
        <begin position="172"/>
        <end position="286"/>
    </location>
</feature>
<comment type="similarity">
    <text evidence="2">Belongs to the G-protein coupled receptor 2 family. Adhesion G-protein coupled receptor (ADGR) subfamily.</text>
</comment>
<evidence type="ECO:0000259" key="14">
    <source>
        <dbReference type="PROSITE" id="PS50024"/>
    </source>
</evidence>
<dbReference type="InterPro" id="IPR013151">
    <property type="entry name" value="Immunoglobulin_dom"/>
</dbReference>
<gene>
    <name evidence="18" type="primary">ADGRF5</name>
</gene>
<dbReference type="InterPro" id="IPR017983">
    <property type="entry name" value="GPCR_2_secretin-like_CS"/>
</dbReference>
<dbReference type="InterPro" id="IPR057400">
    <property type="entry name" value="ADGRF3/5_N"/>
</dbReference>
<dbReference type="GO" id="GO:0042116">
    <property type="term" value="P:macrophage activation"/>
    <property type="evidence" value="ECO:0007669"/>
    <property type="project" value="Ensembl"/>
</dbReference>
<dbReference type="Proteomes" id="UP000007648">
    <property type="component" value="Unassembled WGS sequence"/>
</dbReference>
<dbReference type="SMART" id="SM00408">
    <property type="entry name" value="IGc2"/>
    <property type="match status" value="2"/>
</dbReference>
<dbReference type="InterPro" id="IPR000203">
    <property type="entry name" value="GPS"/>
</dbReference>
<evidence type="ECO:0000256" key="10">
    <source>
        <dbReference type="ARBA" id="ARBA00023319"/>
    </source>
</evidence>
<dbReference type="GeneID" id="100920830"/>
<dbReference type="GO" id="GO:0007189">
    <property type="term" value="P:adenylate cyclase-activating G protein-coupled receptor signaling pathway"/>
    <property type="evidence" value="ECO:0007669"/>
    <property type="project" value="TreeGrafter"/>
</dbReference>
<dbReference type="GO" id="GO:0042593">
    <property type="term" value="P:glucose homeostasis"/>
    <property type="evidence" value="ECO:0007669"/>
    <property type="project" value="Ensembl"/>
</dbReference>
<evidence type="ECO:0000256" key="12">
    <source>
        <dbReference type="SAM" id="Phobius"/>
    </source>
</evidence>
<evidence type="ECO:0000259" key="15">
    <source>
        <dbReference type="PROSITE" id="PS50221"/>
    </source>
</evidence>
<dbReference type="HOGENOM" id="CLU_002753_3_5_1"/>
<dbReference type="FunFam" id="1.20.1070.10:FF:000058">
    <property type="entry name" value="Adhesion G protein-coupled receptor F5"/>
    <property type="match status" value="1"/>
</dbReference>
<feature type="transmembrane region" description="Helical" evidence="12">
    <location>
        <begin position="1249"/>
        <end position="1272"/>
    </location>
</feature>
<dbReference type="GO" id="GO:0008654">
    <property type="term" value="P:phospholipid biosynthetic process"/>
    <property type="evidence" value="ECO:0007669"/>
    <property type="project" value="Ensembl"/>
</dbReference>
<dbReference type="SUPFAM" id="SSF48726">
    <property type="entry name" value="Immunoglobulin"/>
    <property type="match status" value="2"/>
</dbReference>
<dbReference type="SUPFAM" id="SSF81321">
    <property type="entry name" value="Family A G protein-coupled receptor-like"/>
    <property type="match status" value="1"/>
</dbReference>
<evidence type="ECO:0000256" key="11">
    <source>
        <dbReference type="SAM" id="MobiDB-lite"/>
    </source>
</evidence>
<dbReference type="InterPro" id="IPR000832">
    <property type="entry name" value="GPCR_2_secretin-like"/>
</dbReference>
<feature type="chain" id="PRO_5003459760" evidence="13">
    <location>
        <begin position="23"/>
        <end position="1349"/>
    </location>
</feature>
<dbReference type="GO" id="GO:0043031">
    <property type="term" value="P:negative regulation of macrophage activation"/>
    <property type="evidence" value="ECO:0007669"/>
    <property type="project" value="Ensembl"/>
</dbReference>
<dbReference type="GeneTree" id="ENSGT00940000154603"/>
<dbReference type="GO" id="GO:0071073">
    <property type="term" value="P:positive regulation of phospholipid biosynthetic process"/>
    <property type="evidence" value="ECO:0007669"/>
    <property type="project" value="Ensembl"/>
</dbReference>
<dbReference type="Pfam" id="PF01825">
    <property type="entry name" value="GPS"/>
    <property type="match status" value="1"/>
</dbReference>
<keyword evidence="8" id="KW-1015">Disulfide bond</keyword>
<evidence type="ECO:0000256" key="7">
    <source>
        <dbReference type="ARBA" id="ARBA00023136"/>
    </source>
</evidence>
<feature type="transmembrane region" description="Helical" evidence="12">
    <location>
        <begin position="1132"/>
        <end position="1154"/>
    </location>
</feature>
<dbReference type="GO" id="GO:0009986">
    <property type="term" value="C:cell surface"/>
    <property type="evidence" value="ECO:0007669"/>
    <property type="project" value="Ensembl"/>
</dbReference>
<dbReference type="Gene3D" id="1.20.1070.10">
    <property type="entry name" value="Rhodopsin 7-helix transmembrane proteins"/>
    <property type="match status" value="1"/>
</dbReference>
<feature type="domain" description="G-protein coupled receptors family 2 profile 2" evidence="16">
    <location>
        <begin position="1015"/>
        <end position="1273"/>
    </location>
</feature>
<dbReference type="PROSITE" id="PS00650">
    <property type="entry name" value="G_PROTEIN_RECEP_F2_2"/>
    <property type="match status" value="1"/>
</dbReference>
<dbReference type="Pfam" id="PF25387">
    <property type="entry name" value="ADGRF3_N"/>
    <property type="match status" value="1"/>
</dbReference>
<evidence type="ECO:0000256" key="4">
    <source>
        <dbReference type="ARBA" id="ARBA00022692"/>
    </source>
</evidence>
<dbReference type="CTD" id="221395"/>
<evidence type="ECO:0000313" key="18">
    <source>
        <dbReference type="Ensembl" id="ENSSHAP00000020426.1"/>
    </source>
</evidence>
<dbReference type="OrthoDB" id="10040049at2759"/>
<dbReference type="GO" id="GO:0004930">
    <property type="term" value="F:G protein-coupled receptor activity"/>
    <property type="evidence" value="ECO:0007669"/>
    <property type="project" value="InterPro"/>
</dbReference>
<dbReference type="InterPro" id="IPR057244">
    <property type="entry name" value="GAIN_B"/>
</dbReference>
<dbReference type="GO" id="GO:0045177">
    <property type="term" value="C:apical part of cell"/>
    <property type="evidence" value="ECO:0007669"/>
    <property type="project" value="Ensembl"/>
</dbReference>
<evidence type="ECO:0000256" key="6">
    <source>
        <dbReference type="ARBA" id="ARBA00022989"/>
    </source>
</evidence>
<dbReference type="PRINTS" id="PR01695">
    <property type="entry name" value="IGHEPTARCPTR"/>
</dbReference>
<evidence type="ECO:0000256" key="5">
    <source>
        <dbReference type="ARBA" id="ARBA00022729"/>
    </source>
</evidence>
<dbReference type="PANTHER" id="PTHR45813:SF4">
    <property type="entry name" value="ADHESION G PROTEIN-COUPLED RECEPTOR F5"/>
    <property type="match status" value="1"/>
</dbReference>
<dbReference type="InterPro" id="IPR007110">
    <property type="entry name" value="Ig-like_dom"/>
</dbReference>
<dbReference type="GO" id="GO:0003094">
    <property type="term" value="P:glomerular filtration"/>
    <property type="evidence" value="ECO:0007669"/>
    <property type="project" value="Ensembl"/>
</dbReference>
<dbReference type="GO" id="GO:0006112">
    <property type="term" value="P:energy reserve metabolic process"/>
    <property type="evidence" value="ECO:0007669"/>
    <property type="project" value="Ensembl"/>
</dbReference>
<dbReference type="Pfam" id="PF00002">
    <property type="entry name" value="7tm_2"/>
    <property type="match status" value="1"/>
</dbReference>
<evidence type="ECO:0000256" key="1">
    <source>
        <dbReference type="ARBA" id="ARBA00004651"/>
    </source>
</evidence>
<dbReference type="PROSITE" id="PS50835">
    <property type="entry name" value="IG_LIKE"/>
    <property type="match status" value="2"/>
</dbReference>
<feature type="transmembrane region" description="Helical" evidence="12">
    <location>
        <begin position="1174"/>
        <end position="1202"/>
    </location>
</feature>
<feature type="compositionally biased region" description="Low complexity" evidence="11">
    <location>
        <begin position="1329"/>
        <end position="1343"/>
    </location>
</feature>
<dbReference type="PROSITE" id="PS50261">
    <property type="entry name" value="G_PROTEIN_RECEP_F2_4"/>
    <property type="match status" value="1"/>
</dbReference>
<feature type="region of interest" description="Disordered" evidence="11">
    <location>
        <begin position="1329"/>
        <end position="1349"/>
    </location>
</feature>
<comment type="subcellular location">
    <subcellularLocation>
        <location evidence="1">Cell membrane</location>
        <topology evidence="1">Multi-pass membrane protein</topology>
    </subcellularLocation>
</comment>
<organism evidence="18 19">
    <name type="scientific">Sarcophilus harrisii</name>
    <name type="common">Tasmanian devil</name>
    <name type="synonym">Sarcophilus laniarius</name>
    <dbReference type="NCBI Taxonomy" id="9305"/>
    <lineage>
        <taxon>Eukaryota</taxon>
        <taxon>Metazoa</taxon>
        <taxon>Chordata</taxon>
        <taxon>Craniata</taxon>
        <taxon>Vertebrata</taxon>
        <taxon>Euteleostomi</taxon>
        <taxon>Mammalia</taxon>
        <taxon>Metatheria</taxon>
        <taxon>Dasyuromorphia</taxon>
        <taxon>Dasyuridae</taxon>
        <taxon>Sarcophilus</taxon>
    </lineage>
</organism>
<reference evidence="18 19" key="1">
    <citation type="journal article" date="2011" name="Proc. Natl. Acad. Sci. U.S.A.">
        <title>Genetic diversity and population structure of the endangered marsupial Sarcophilus harrisii (Tasmanian devil).</title>
        <authorList>
            <person name="Miller W."/>
            <person name="Hayes V.M."/>
            <person name="Ratan A."/>
            <person name="Petersen D.C."/>
            <person name="Wittekindt N.E."/>
            <person name="Miller J."/>
            <person name="Walenz B."/>
            <person name="Knight J."/>
            <person name="Qi J."/>
            <person name="Zhao F."/>
            <person name="Wang Q."/>
            <person name="Bedoya-Reina O.C."/>
            <person name="Katiyar N."/>
            <person name="Tomsho L.P."/>
            <person name="Kasson L.M."/>
            <person name="Hardie R.A."/>
            <person name="Woodbridge P."/>
            <person name="Tindall E.A."/>
            <person name="Bertelsen M.F."/>
            <person name="Dixon D."/>
            <person name="Pyecroft S."/>
            <person name="Helgen K.M."/>
            <person name="Lesk A.M."/>
            <person name="Pringle T.H."/>
            <person name="Patterson N."/>
            <person name="Zhang Y."/>
            <person name="Kreiss A."/>
            <person name="Woods G.M."/>
            <person name="Jones M.E."/>
            <person name="Schuster S.C."/>
        </authorList>
    </citation>
    <scope>NUCLEOTIDE SEQUENCE [LARGE SCALE GENOMIC DNA]</scope>
</reference>
<dbReference type="RefSeq" id="XP_023358794.1">
    <property type="nucleotide sequence ID" value="XM_023503026.2"/>
</dbReference>
<keyword evidence="4 12" id="KW-0812">Transmembrane</keyword>
<dbReference type="PANTHER" id="PTHR45813">
    <property type="entry name" value="IG-LIKE DOMAIN-CONTAINING PROTEIN"/>
    <property type="match status" value="1"/>
</dbReference>
<dbReference type="InterPro" id="IPR036179">
    <property type="entry name" value="Ig-like_dom_sf"/>
</dbReference>
<name>G3WYC1_SARHA</name>
<keyword evidence="3" id="KW-1003">Cell membrane</keyword>
<feature type="transmembrane region" description="Helical" evidence="12">
    <location>
        <begin position="1223"/>
        <end position="1243"/>
    </location>
</feature>
<dbReference type="InterPro" id="IPR003599">
    <property type="entry name" value="Ig_sub"/>
</dbReference>
<evidence type="ECO:0000313" key="19">
    <source>
        <dbReference type="Proteomes" id="UP000007648"/>
    </source>
</evidence>
<sequence length="1349" mass="150055">MNSPGGSIFCFVFLIVTYSSQAALNLNLESIVHSLIHQGHGLEGKNYREESLRHKRHVATSSPAPQEYDIEIEISFENASFLESFKSYLKNLSFPIPGINANLSTDILSMKVTTVCRPNGNETFCSCESGYKWLPEVCLSNLTCQSYHNSAPEDCSCLKEMPAKGPYCQQIILKDITLRMSVILKMDFQDDLKNSSSALYRSYKTDLERAFWEGYRILPGFKSVMIIGFRPGSIVVDYNIQASKPTPTQMNEANDRVKTLINSTYRMDALSFEAAPNNETKFSIDPEIIYEGDKVTMKCENEVQSTNVTWRHLERATEIQNSSGFSIYTYLNHQVSISILTIYNISLIDAGDYVCTLTYDIFEYEGQKKIKVISTEIEASEDLKVMCDNNPVSLSCCTRKDFNLSNIEWNHKGLISIPGISSTDSGCSKHTIKADGTQCLSGSAGTEVFYICSFHSGNGASSNRKIKVTFTSVANLTVTPDQIAISEGQNFSIKCISDVSSYDSVFWNTSAGTKINPKFYVTKRYPDRAESVLTVNTATKEWNGVYHCIFRYKSSYSIATKNVTVYPLPLKHDILLDPLEADIPCGGICHLRCCINEDTDYKVTFQIDGLSFPAAKEVQGNRVCYEYSLMANTTAWCSKTVQASCTFINLVNESVQSAPVTLHLVPEENITCQDPIIGNGEPGKMIQKLCQFSKIPNKSNHRVGGTITYICEGSTWKVKSNNCIAAPINNLLGLAKALLMSPEQEEKLLTYVQDLSSSTGKVQNEIKSSPGNLKAIITILELLSTVPTQVNTDIMTHVLSTVNVILGKPILSTWQVLHQQQANESSRLLDSVERFSRVLHEGVSAIPSITHANVQMRGVVTTAAHMTDYDQHFLFPDSNLWGQVIIDRHQIENLEPNSSIVTVAYPTLKAILPQSVQDKNYVNGLVMTTTVSQGVTMPFKISMKFKKNDLSLVAPQCVFWNYHLSNHTGGWDNSGCYVEQMKDDSVFCTCNHLTSFSILMSPDSPDPSSLLKILLDIISYIGLGFSILSLAACLVVEAFVWKSVTKNRTSYMRHVCIVNIAASLLIADCWFIVSAAIHDQRYLFSETACVAATFFIHFFYLSVFFWMLTLGLMLFYRLVFILHDTSKSIQKTIAFSLGYGCPLIISIITVGVTQPKDVYMRKNACWLNWDDTKALLAFVIPALIIVVINVTITFVVITKILRPSIGDKPSIQEKNSLFQISKSIGVLTPLLGLTWGFGLATVFQGSSAVFHIVFTLLNAFQGLFILLFGCLWDKKVQEALLHKFSLSRWSSQHTKSTSLASSTPVFSMSSPISRRFNNLFGKTGTYNVSTPETTSSSVENSSSAYSLLN</sequence>
<dbReference type="PROSITE" id="PS50221">
    <property type="entry name" value="GAIN_B"/>
    <property type="match status" value="1"/>
</dbReference>
<keyword evidence="6 12" id="KW-1133">Transmembrane helix</keyword>
<protein>
    <submittedName>
        <fullName evidence="18">Adhesion G protein-coupled receptor F5</fullName>
    </submittedName>
</protein>
<dbReference type="Pfam" id="PF01390">
    <property type="entry name" value="SEA"/>
    <property type="match status" value="1"/>
</dbReference>
<evidence type="ECO:0000259" key="17">
    <source>
        <dbReference type="PROSITE" id="PS50835"/>
    </source>
</evidence>
<evidence type="ECO:0000256" key="13">
    <source>
        <dbReference type="SAM" id="SignalP"/>
    </source>
</evidence>
<keyword evidence="5 13" id="KW-0732">Signal</keyword>
<dbReference type="PRINTS" id="PR00249">
    <property type="entry name" value="GPCRSECRETIN"/>
</dbReference>
<dbReference type="InterPro" id="IPR003598">
    <property type="entry name" value="Ig_sub2"/>
</dbReference>
<dbReference type="GO" id="GO:0061626">
    <property type="term" value="P:pharyngeal arch artery morphogenesis"/>
    <property type="evidence" value="ECO:0007669"/>
    <property type="project" value="Ensembl"/>
</dbReference>
<evidence type="ECO:0000256" key="3">
    <source>
        <dbReference type="ARBA" id="ARBA00022475"/>
    </source>
</evidence>
<dbReference type="GO" id="GO:0005886">
    <property type="term" value="C:plasma membrane"/>
    <property type="evidence" value="ECO:0007669"/>
    <property type="project" value="UniProtKB-SubCell"/>
</dbReference>
<evidence type="ECO:0000256" key="2">
    <source>
        <dbReference type="ARBA" id="ARBA00007343"/>
    </source>
</evidence>
<keyword evidence="7 12" id="KW-0472">Membrane</keyword>
<keyword evidence="9" id="KW-0325">Glycoprotein</keyword>
<feature type="transmembrane region" description="Helical" evidence="12">
    <location>
        <begin position="1097"/>
        <end position="1120"/>
    </location>
</feature>
<feature type="transmembrane region" description="Helical" evidence="12">
    <location>
        <begin position="1052"/>
        <end position="1077"/>
    </location>
</feature>
<evidence type="ECO:0000259" key="16">
    <source>
        <dbReference type="PROSITE" id="PS50261"/>
    </source>
</evidence>
<dbReference type="PROSITE" id="PS50024">
    <property type="entry name" value="SEA"/>
    <property type="match status" value="1"/>
</dbReference>
<dbReference type="InterPro" id="IPR017981">
    <property type="entry name" value="GPCR_2-like_7TM"/>
</dbReference>
<dbReference type="InterPro" id="IPR036364">
    <property type="entry name" value="SEA_dom_sf"/>
</dbReference>
<keyword evidence="19" id="KW-1185">Reference proteome</keyword>
<dbReference type="Gene3D" id="2.60.40.10">
    <property type="entry name" value="Immunoglobulins"/>
    <property type="match status" value="2"/>
</dbReference>
<feature type="transmembrane region" description="Helical" evidence="12">
    <location>
        <begin position="1017"/>
        <end position="1040"/>
    </location>
</feature>
<dbReference type="RefSeq" id="XP_023358793.1">
    <property type="nucleotide sequence ID" value="XM_023503025.2"/>
</dbReference>
<dbReference type="GO" id="GO:0045444">
    <property type="term" value="P:fat cell differentiation"/>
    <property type="evidence" value="ECO:0007669"/>
    <property type="project" value="Ensembl"/>
</dbReference>
<reference evidence="18" key="3">
    <citation type="submission" date="2025-09" db="UniProtKB">
        <authorList>
            <consortium name="Ensembl"/>
        </authorList>
    </citation>
    <scope>IDENTIFICATION</scope>
</reference>
<dbReference type="SMART" id="SM00303">
    <property type="entry name" value="GPS"/>
    <property type="match status" value="1"/>
</dbReference>
<dbReference type="InterPro" id="IPR051587">
    <property type="entry name" value="Adhesion_GPCR"/>
</dbReference>
<dbReference type="InterPro" id="IPR046338">
    <property type="entry name" value="GAIN_dom_sf"/>
</dbReference>
<dbReference type="SMART" id="SM00409">
    <property type="entry name" value="IG"/>
    <property type="match status" value="2"/>
</dbReference>
<dbReference type="InterPro" id="IPR013783">
    <property type="entry name" value="Ig-like_fold"/>
</dbReference>
<evidence type="ECO:0000256" key="9">
    <source>
        <dbReference type="ARBA" id="ARBA00023180"/>
    </source>
</evidence>
<evidence type="ECO:0000256" key="8">
    <source>
        <dbReference type="ARBA" id="ARBA00023157"/>
    </source>
</evidence>
<feature type="domain" description="Ig-like" evidence="17">
    <location>
        <begin position="276"/>
        <end position="374"/>
    </location>
</feature>
<dbReference type="InterPro" id="IPR008078">
    <property type="entry name" value="GPCR_2_Ig-hepta-like_rcpt"/>
</dbReference>
<dbReference type="Ensembl" id="ENSSHAT00000020587.2">
    <property type="protein sequence ID" value="ENSSHAP00000020426.1"/>
    <property type="gene ID" value="ENSSHAG00000017323.2"/>
</dbReference>
<dbReference type="Pfam" id="PF00047">
    <property type="entry name" value="ig"/>
    <property type="match status" value="1"/>
</dbReference>
<reference evidence="18" key="2">
    <citation type="submission" date="2025-08" db="UniProtKB">
        <authorList>
            <consortium name="Ensembl"/>
        </authorList>
    </citation>
    <scope>IDENTIFICATION</scope>
</reference>
<dbReference type="GO" id="GO:0043129">
    <property type="term" value="P:surfactant homeostasis"/>
    <property type="evidence" value="ECO:0007669"/>
    <property type="project" value="Ensembl"/>
</dbReference>
<proteinExistence type="inferred from homology"/>
<feature type="signal peptide" evidence="13">
    <location>
        <begin position="1"/>
        <end position="22"/>
    </location>
</feature>
<dbReference type="KEGG" id="shr:100920830"/>
<dbReference type="InParanoid" id="G3WYC1"/>
<feature type="domain" description="GAIN-B" evidence="15">
    <location>
        <begin position="844"/>
        <end position="1006"/>
    </location>
</feature>
<dbReference type="FunCoup" id="G3WYC1">
    <property type="interactions" value="60"/>
</dbReference>
<dbReference type="InterPro" id="IPR000082">
    <property type="entry name" value="SEA_dom"/>
</dbReference>
<feature type="domain" description="Ig-like" evidence="17">
    <location>
        <begin position="474"/>
        <end position="564"/>
    </location>
</feature>
<dbReference type="Gene3D" id="2.60.220.50">
    <property type="match status" value="1"/>
</dbReference>
<accession>G3WYC1</accession>
<keyword evidence="10" id="KW-0393">Immunoglobulin domain</keyword>